<gene>
    <name evidence="1" type="ORF">NCTC5773_03562</name>
</gene>
<dbReference type="AlphaFoldDB" id="A0A6D2GB76"/>
<dbReference type="Proteomes" id="UP000267858">
    <property type="component" value="Chromosome"/>
</dbReference>
<organism evidence="1 2">
    <name type="scientific">Salmonella enterica subsp. salamae</name>
    <dbReference type="NCBI Taxonomy" id="59202"/>
    <lineage>
        <taxon>Bacteria</taxon>
        <taxon>Pseudomonadati</taxon>
        <taxon>Pseudomonadota</taxon>
        <taxon>Gammaproteobacteria</taxon>
        <taxon>Enterobacterales</taxon>
        <taxon>Enterobacteriaceae</taxon>
        <taxon>Salmonella</taxon>
    </lineage>
</organism>
<dbReference type="EMBL" id="LR134141">
    <property type="protein sequence ID" value="VEA05126.1"/>
    <property type="molecule type" value="Genomic_DNA"/>
</dbReference>
<reference evidence="1 2" key="1">
    <citation type="submission" date="2018-12" db="EMBL/GenBank/DDBJ databases">
        <authorList>
            <consortium name="Pathogen Informatics"/>
        </authorList>
    </citation>
    <scope>NUCLEOTIDE SEQUENCE [LARGE SCALE GENOMIC DNA]</scope>
    <source>
        <strain evidence="1 2">NCTC5773</strain>
    </source>
</reference>
<evidence type="ECO:0000313" key="2">
    <source>
        <dbReference type="Proteomes" id="UP000267858"/>
    </source>
</evidence>
<accession>A0A6D2GB76</accession>
<protein>
    <submittedName>
        <fullName evidence="1">Uncharacterized protein</fullName>
    </submittedName>
</protein>
<evidence type="ECO:0000313" key="1">
    <source>
        <dbReference type="EMBL" id="VEA05126.1"/>
    </source>
</evidence>
<name>A0A6D2GB76_SALER</name>
<sequence>MKFTEDQVTFLKKLSLKNYIDELIDHIKYVFPSLPFSCGANDLYSYIEMNIVRAKNAGYTQRGAVRLYIDMMIIFGVGFERDPLFKNIVTRNINENLSQIEKTMNLYSFLNRYINDVYGEGGVFLWKV</sequence>
<proteinExistence type="predicted"/>